<dbReference type="InterPro" id="IPR012967">
    <property type="entry name" value="COMT_dimerisation"/>
</dbReference>
<evidence type="ECO:0000259" key="5">
    <source>
        <dbReference type="Pfam" id="PF08100"/>
    </source>
</evidence>
<dbReference type="Pfam" id="PF08100">
    <property type="entry name" value="Dimerisation"/>
    <property type="match status" value="1"/>
</dbReference>
<dbReference type="Gene3D" id="1.10.287.1350">
    <property type="match status" value="1"/>
</dbReference>
<dbReference type="InterPro" id="IPR029063">
    <property type="entry name" value="SAM-dependent_MTases_sf"/>
</dbReference>
<keyword evidence="2" id="KW-0808">Transferase</keyword>
<evidence type="ECO:0000313" key="7">
    <source>
        <dbReference type="Proteomes" id="UP001385892"/>
    </source>
</evidence>
<dbReference type="Gene3D" id="1.10.10.10">
    <property type="entry name" value="Winged helix-like DNA-binding domain superfamily/Winged helix DNA-binding domain"/>
    <property type="match status" value="1"/>
</dbReference>
<name>A0ABU8WU16_9BURK</name>
<dbReference type="SUPFAM" id="SSF53335">
    <property type="entry name" value="S-adenosyl-L-methionine-dependent methyltransferases"/>
    <property type="match status" value="1"/>
</dbReference>
<dbReference type="InterPro" id="IPR001077">
    <property type="entry name" value="COMT_C"/>
</dbReference>
<protein>
    <submittedName>
        <fullName evidence="6">Methyltransferase</fullName>
    </submittedName>
</protein>
<dbReference type="SUPFAM" id="SSF46785">
    <property type="entry name" value="Winged helix' DNA-binding domain"/>
    <property type="match status" value="1"/>
</dbReference>
<dbReference type="EMBL" id="JBBKZT010000019">
    <property type="protein sequence ID" value="MEJ8851022.1"/>
    <property type="molecule type" value="Genomic_DNA"/>
</dbReference>
<dbReference type="PANTHER" id="PTHR43712">
    <property type="entry name" value="PUTATIVE (AFU_ORTHOLOGUE AFUA_4G14580)-RELATED"/>
    <property type="match status" value="1"/>
</dbReference>
<dbReference type="Pfam" id="PF00891">
    <property type="entry name" value="Methyltransf_2"/>
    <property type="match status" value="1"/>
</dbReference>
<keyword evidence="1 6" id="KW-0489">Methyltransferase</keyword>
<dbReference type="PIRSF" id="PIRSF005739">
    <property type="entry name" value="O-mtase"/>
    <property type="match status" value="1"/>
</dbReference>
<organism evidence="6 7">
    <name type="scientific">Variovorax rhizosphaerae</name>
    <dbReference type="NCBI Taxonomy" id="1836200"/>
    <lineage>
        <taxon>Bacteria</taxon>
        <taxon>Pseudomonadati</taxon>
        <taxon>Pseudomonadota</taxon>
        <taxon>Betaproteobacteria</taxon>
        <taxon>Burkholderiales</taxon>
        <taxon>Comamonadaceae</taxon>
        <taxon>Variovorax</taxon>
    </lineage>
</organism>
<feature type="domain" description="O-methyltransferase C-terminal" evidence="4">
    <location>
        <begin position="166"/>
        <end position="345"/>
    </location>
</feature>
<dbReference type="InterPro" id="IPR016461">
    <property type="entry name" value="COMT-like"/>
</dbReference>
<dbReference type="Gene3D" id="3.40.50.150">
    <property type="entry name" value="Vaccinia Virus protein VP39"/>
    <property type="match status" value="1"/>
</dbReference>
<comment type="caution">
    <text evidence="6">The sequence shown here is derived from an EMBL/GenBank/DDBJ whole genome shotgun (WGS) entry which is preliminary data.</text>
</comment>
<sequence length="376" mass="39676">MDRWLALRDRLLASRSFQRRAAAFAPTAPIAHKRAGELFDLVAGFVYSQVLLACVQLRLFDALAEGPQTLEALSGRLALPGESTERLMAAAVALRLVERRGDGRFGLGSLGAPMVGNTAIAAMVEHHAALYADLADPVALLRGQRAASSLARYWPYADEASPGELSVASVAGYSALMSASQPLVADEILDAYPLDGHRCLLDVGGGEGGFLASAALRAPALQLMLFDLPAVVERARARRDAAGLTHRMQLFGGSFLTDRLPEGADVASLVRVIHDHDDATALHILRAVRRALPAGGTLLLAEPMAGTPGAEAMGDAYFGFYLLAMGRGRPRSAAALRSMLLAAGFDRVRQVKTRMPLQTGLLIAHVGIASAAAKGV</sequence>
<feature type="domain" description="O-methyltransferase dimerisation" evidence="5">
    <location>
        <begin position="40"/>
        <end position="120"/>
    </location>
</feature>
<dbReference type="RefSeq" id="WP_340346535.1">
    <property type="nucleotide sequence ID" value="NZ_JBBKZT010000019.1"/>
</dbReference>
<dbReference type="PROSITE" id="PS51683">
    <property type="entry name" value="SAM_OMT_II"/>
    <property type="match status" value="1"/>
</dbReference>
<reference evidence="6 7" key="1">
    <citation type="submission" date="2024-03" db="EMBL/GenBank/DDBJ databases">
        <title>Novel species of the genus Variovorax.</title>
        <authorList>
            <person name="Liu Q."/>
            <person name="Xin Y.-H."/>
        </authorList>
    </citation>
    <scope>NUCLEOTIDE SEQUENCE [LARGE SCALE GENOMIC DNA]</scope>
    <source>
        <strain evidence="6 7">KACC 18900</strain>
    </source>
</reference>
<evidence type="ECO:0000256" key="1">
    <source>
        <dbReference type="ARBA" id="ARBA00022603"/>
    </source>
</evidence>
<evidence type="ECO:0000256" key="3">
    <source>
        <dbReference type="ARBA" id="ARBA00022691"/>
    </source>
</evidence>
<evidence type="ECO:0000259" key="4">
    <source>
        <dbReference type="Pfam" id="PF00891"/>
    </source>
</evidence>
<dbReference type="Proteomes" id="UP001385892">
    <property type="component" value="Unassembled WGS sequence"/>
</dbReference>
<gene>
    <name evidence="6" type="ORF">WKW82_30580</name>
</gene>
<dbReference type="GO" id="GO:0008168">
    <property type="term" value="F:methyltransferase activity"/>
    <property type="evidence" value="ECO:0007669"/>
    <property type="project" value="UniProtKB-KW"/>
</dbReference>
<dbReference type="CDD" id="cd02440">
    <property type="entry name" value="AdoMet_MTases"/>
    <property type="match status" value="1"/>
</dbReference>
<evidence type="ECO:0000313" key="6">
    <source>
        <dbReference type="EMBL" id="MEJ8851022.1"/>
    </source>
</evidence>
<proteinExistence type="predicted"/>
<evidence type="ECO:0000256" key="2">
    <source>
        <dbReference type="ARBA" id="ARBA00022679"/>
    </source>
</evidence>
<dbReference type="InterPro" id="IPR036388">
    <property type="entry name" value="WH-like_DNA-bd_sf"/>
</dbReference>
<dbReference type="GO" id="GO:0032259">
    <property type="term" value="P:methylation"/>
    <property type="evidence" value="ECO:0007669"/>
    <property type="project" value="UniProtKB-KW"/>
</dbReference>
<dbReference type="InterPro" id="IPR036390">
    <property type="entry name" value="WH_DNA-bd_sf"/>
</dbReference>
<keyword evidence="3" id="KW-0949">S-adenosyl-L-methionine</keyword>
<accession>A0ABU8WU16</accession>
<keyword evidence="7" id="KW-1185">Reference proteome</keyword>
<dbReference type="PANTHER" id="PTHR43712:SF2">
    <property type="entry name" value="O-METHYLTRANSFERASE CICE"/>
    <property type="match status" value="1"/>
</dbReference>